<organism evidence="1 2">
    <name type="scientific">Methanoculleus formosensis</name>
    <dbReference type="NCBI Taxonomy" id="2590886"/>
    <lineage>
        <taxon>Archaea</taxon>
        <taxon>Methanobacteriati</taxon>
        <taxon>Methanobacteriota</taxon>
        <taxon>Stenosarchaea group</taxon>
        <taxon>Methanomicrobia</taxon>
        <taxon>Methanomicrobiales</taxon>
        <taxon>Methanomicrobiaceae</taxon>
        <taxon>Methanoculleus</taxon>
    </lineage>
</organism>
<gene>
    <name evidence="1" type="ORF">FKB36_03515</name>
</gene>
<dbReference type="CDD" id="cd03801">
    <property type="entry name" value="GT4_PimA-like"/>
    <property type="match status" value="1"/>
</dbReference>
<accession>A0A9E4ZLR9</accession>
<protein>
    <submittedName>
        <fullName evidence="1">Glycosyltransferase family 4 protein</fullName>
    </submittedName>
</protein>
<dbReference type="Gene3D" id="3.40.50.2000">
    <property type="entry name" value="Glycogen Phosphorylase B"/>
    <property type="match status" value="2"/>
</dbReference>
<evidence type="ECO:0000313" key="2">
    <source>
        <dbReference type="Proteomes" id="UP001065682"/>
    </source>
</evidence>
<dbReference type="SUPFAM" id="SSF53756">
    <property type="entry name" value="UDP-Glycosyltransferase/glycogen phosphorylase"/>
    <property type="match status" value="1"/>
</dbReference>
<reference evidence="1" key="1">
    <citation type="submission" date="2019-06" db="EMBL/GenBank/DDBJ databases">
        <title>Methanoculleus strain from Tamsui River, Taipei, Taiwan.</title>
        <authorList>
            <person name="You Y.-T."/>
            <person name="Chen S.-C."/>
            <person name="Lai S.-J."/>
            <person name="Lee Y.-C."/>
            <person name="Lai M.-C."/>
        </authorList>
    </citation>
    <scope>NUCLEOTIDE SEQUENCE</scope>
    <source>
        <strain evidence="1">Afa-1</strain>
    </source>
</reference>
<dbReference type="AlphaFoldDB" id="A0A9E4ZLR9"/>
<dbReference type="Proteomes" id="UP001065682">
    <property type="component" value="Unassembled WGS sequence"/>
</dbReference>
<dbReference type="PANTHER" id="PTHR12526">
    <property type="entry name" value="GLYCOSYLTRANSFERASE"/>
    <property type="match status" value="1"/>
</dbReference>
<keyword evidence="2" id="KW-1185">Reference proteome</keyword>
<dbReference type="EMBL" id="VHLL01000001">
    <property type="protein sequence ID" value="MCT8336586.1"/>
    <property type="molecule type" value="Genomic_DNA"/>
</dbReference>
<proteinExistence type="predicted"/>
<sequence>MLPLFGLARGGDIGCLHERDPRGPLGINRIGASVAAGARMDVIVLDAHPVEDVRIARHINYLSDNGVNVCRIHYNYTDESAKPGIFSQNSVKGFRVNRLSLQGKARTLSFMGYCLGHKILAECRRALDALDIDPGRPSVLHVHDPLLLPLAAMLVKTSLQNSRVVYDRHEVYEEWLHFGRISIPVFYENRAKRWISGTAVVSEHHLETVRKLFPGSRVIAVPNYAASTAYDPEVIDAKIRQVEPGTQIHAVYIGSLNNLADRDVDLLLEIADAAIRSYDNVTIFVGGTSLDSDSKMRLDDLAGKHNGRFRFLGYVPWEKTVELTEKAHIGFLLVRPDAKYWVKTSPNKIFEYLACGTVPIVRADIDHAEELKDCSLIFDRTDEDGVIIAAVLDLLGDPEHLQQYMRTARELSSDYTWESVACRYIELYTALLHPAGTYQP</sequence>
<evidence type="ECO:0000313" key="1">
    <source>
        <dbReference type="EMBL" id="MCT8336586.1"/>
    </source>
</evidence>
<name>A0A9E4ZLR9_9EURY</name>
<dbReference type="Pfam" id="PF13692">
    <property type="entry name" value="Glyco_trans_1_4"/>
    <property type="match status" value="1"/>
</dbReference>
<comment type="caution">
    <text evidence="1">The sequence shown here is derived from an EMBL/GenBank/DDBJ whole genome shotgun (WGS) entry which is preliminary data.</text>
</comment>